<dbReference type="Gene3D" id="3.40.50.12660">
    <property type="match status" value="1"/>
</dbReference>
<comment type="caution">
    <text evidence="3">The sequence shown here is derived from an EMBL/GenBank/DDBJ whole genome shotgun (WGS) entry which is preliminary data.</text>
</comment>
<dbReference type="EMBL" id="WHWC01000015">
    <property type="protein sequence ID" value="KAG8368667.1"/>
    <property type="molecule type" value="Genomic_DNA"/>
</dbReference>
<feature type="compositionally biased region" description="Polar residues" evidence="2">
    <location>
        <begin position="299"/>
        <end position="311"/>
    </location>
</feature>
<evidence type="ECO:0000256" key="1">
    <source>
        <dbReference type="SAM" id="Coils"/>
    </source>
</evidence>
<keyword evidence="4" id="KW-1185">Reference proteome</keyword>
<reference evidence="3" key="1">
    <citation type="submission" date="2019-10" db="EMBL/GenBank/DDBJ databases">
        <authorList>
            <person name="Zhang R."/>
            <person name="Pan Y."/>
            <person name="Wang J."/>
            <person name="Ma R."/>
            <person name="Yu S."/>
        </authorList>
    </citation>
    <scope>NUCLEOTIDE SEQUENCE</scope>
    <source>
        <strain evidence="3">LA-IB0</strain>
        <tissue evidence="3">Leaf</tissue>
    </source>
</reference>
<accession>A0AAV6WJV0</accession>
<gene>
    <name evidence="3" type="ORF">BUALT_Bualt15G0069600</name>
</gene>
<feature type="coiled-coil region" evidence="1">
    <location>
        <begin position="198"/>
        <end position="229"/>
    </location>
</feature>
<evidence type="ECO:0000313" key="3">
    <source>
        <dbReference type="EMBL" id="KAG8368667.1"/>
    </source>
</evidence>
<sequence>MSSGYYTPDRRPGVNGNVNLMPRPGSNRPYRPSPVNGGAYQVQPQPYPPPAYGHKRAVLCGITYKGSPQSLNGSINDVVIMRALLVERSAMASELVCKLALQSIVCTFIKTAPELVCKLALQSIVCTFIKETYTTKLKDNQLQSDGTTVLPSIRGSCVVYPEVWAEASGGKKNGRCYGLGNSYNDDFTSSGPSSSTVAAQVEIQHKEMLQEMQQKQEEMMNNFEQRVKEGVIATLTSLGIYPGQYSSPSHSSAPDPGYFPSSTLGHFQTPAPAPAPSYQARVQHPPLHYRTLGRHASPGQHNSSGQHHSQN</sequence>
<organism evidence="3 4">
    <name type="scientific">Buddleja alternifolia</name>
    <dbReference type="NCBI Taxonomy" id="168488"/>
    <lineage>
        <taxon>Eukaryota</taxon>
        <taxon>Viridiplantae</taxon>
        <taxon>Streptophyta</taxon>
        <taxon>Embryophyta</taxon>
        <taxon>Tracheophyta</taxon>
        <taxon>Spermatophyta</taxon>
        <taxon>Magnoliopsida</taxon>
        <taxon>eudicotyledons</taxon>
        <taxon>Gunneridae</taxon>
        <taxon>Pentapetalae</taxon>
        <taxon>asterids</taxon>
        <taxon>lamiids</taxon>
        <taxon>Lamiales</taxon>
        <taxon>Scrophulariaceae</taxon>
        <taxon>Buddlejeae</taxon>
        <taxon>Buddleja</taxon>
    </lineage>
</organism>
<feature type="region of interest" description="Disordered" evidence="2">
    <location>
        <begin position="1"/>
        <end position="37"/>
    </location>
</feature>
<evidence type="ECO:0000313" key="4">
    <source>
        <dbReference type="Proteomes" id="UP000826271"/>
    </source>
</evidence>
<dbReference type="AlphaFoldDB" id="A0AAV6WJV0"/>
<name>A0AAV6WJV0_9LAMI</name>
<keyword evidence="1" id="KW-0175">Coiled coil</keyword>
<evidence type="ECO:0000256" key="2">
    <source>
        <dbReference type="SAM" id="MobiDB-lite"/>
    </source>
</evidence>
<proteinExistence type="predicted"/>
<dbReference type="Proteomes" id="UP000826271">
    <property type="component" value="Unassembled WGS sequence"/>
</dbReference>
<protein>
    <submittedName>
        <fullName evidence="3">Uncharacterized protein</fullName>
    </submittedName>
</protein>
<feature type="region of interest" description="Disordered" evidence="2">
    <location>
        <begin position="246"/>
        <end position="311"/>
    </location>
</feature>